<accession>A0A9N9Q9D7</accession>
<organism evidence="1 2">
    <name type="scientific">Ceutorhynchus assimilis</name>
    <name type="common">cabbage seed weevil</name>
    <dbReference type="NCBI Taxonomy" id="467358"/>
    <lineage>
        <taxon>Eukaryota</taxon>
        <taxon>Metazoa</taxon>
        <taxon>Ecdysozoa</taxon>
        <taxon>Arthropoda</taxon>
        <taxon>Hexapoda</taxon>
        <taxon>Insecta</taxon>
        <taxon>Pterygota</taxon>
        <taxon>Neoptera</taxon>
        <taxon>Endopterygota</taxon>
        <taxon>Coleoptera</taxon>
        <taxon>Polyphaga</taxon>
        <taxon>Cucujiformia</taxon>
        <taxon>Curculionidae</taxon>
        <taxon>Ceutorhynchinae</taxon>
        <taxon>Ceutorhynchus</taxon>
    </lineage>
</organism>
<sequence length="98" mass="11825">MVRNYKRKTADNKKYTKNDLVLAIDEAKRTTIHRTSKINGIPYVMYITLPNQRYTWSRTRQEVTRTIKYLPAACHLKIFCYLQSNKLQRVQSHRHRKN</sequence>
<keyword evidence="2" id="KW-1185">Reference proteome</keyword>
<dbReference type="EMBL" id="OU892277">
    <property type="protein sequence ID" value="CAG9761039.1"/>
    <property type="molecule type" value="Genomic_DNA"/>
</dbReference>
<gene>
    <name evidence="1" type="ORF">CEUTPL_LOCUS1752</name>
</gene>
<proteinExistence type="predicted"/>
<dbReference type="Proteomes" id="UP001152799">
    <property type="component" value="Chromosome 1"/>
</dbReference>
<protein>
    <submittedName>
        <fullName evidence="1">Uncharacterized protein</fullName>
    </submittedName>
</protein>
<name>A0A9N9Q9D7_9CUCU</name>
<dbReference type="AlphaFoldDB" id="A0A9N9Q9D7"/>
<evidence type="ECO:0000313" key="2">
    <source>
        <dbReference type="Proteomes" id="UP001152799"/>
    </source>
</evidence>
<reference evidence="1" key="1">
    <citation type="submission" date="2022-01" db="EMBL/GenBank/DDBJ databases">
        <authorList>
            <person name="King R."/>
        </authorList>
    </citation>
    <scope>NUCLEOTIDE SEQUENCE</scope>
</reference>
<evidence type="ECO:0000313" key="1">
    <source>
        <dbReference type="EMBL" id="CAG9761039.1"/>
    </source>
</evidence>
<dbReference type="OrthoDB" id="6755551at2759"/>